<comment type="caution">
    <text evidence="2">The sequence shown here is derived from an EMBL/GenBank/DDBJ whole genome shotgun (WGS) entry which is preliminary data.</text>
</comment>
<evidence type="ECO:0008006" key="4">
    <source>
        <dbReference type="Google" id="ProtNLM"/>
    </source>
</evidence>
<gene>
    <name evidence="2" type="ORF">Focb16_v000113</name>
</gene>
<evidence type="ECO:0000256" key="1">
    <source>
        <dbReference type="SAM" id="MobiDB-lite"/>
    </source>
</evidence>
<dbReference type="PANTHER" id="PTHR35391">
    <property type="entry name" value="C2H2-TYPE DOMAIN-CONTAINING PROTEIN-RELATED"/>
    <property type="match status" value="1"/>
</dbReference>
<feature type="region of interest" description="Disordered" evidence="1">
    <location>
        <begin position="342"/>
        <end position="366"/>
    </location>
</feature>
<dbReference type="Proteomes" id="UP000320707">
    <property type="component" value="Unassembled WGS sequence"/>
</dbReference>
<reference evidence="2 3" key="1">
    <citation type="journal article" date="2019" name="Microbiol. Resour. Announc.">
        <title>High-quality draft genome sequence of Fusarium oxysporum f. sp. cubense strain 160527, a causal agent of Panama disease.</title>
        <authorList>
            <person name="Asai S."/>
            <person name="Ayukawa Y."/>
            <person name="Gan P."/>
            <person name="Masuda S."/>
            <person name="Komatsu K."/>
            <person name="Shirasu K."/>
            <person name="Arie T."/>
        </authorList>
    </citation>
    <scope>NUCLEOTIDE SEQUENCE [LARGE SCALE GENOMIC DNA]</scope>
    <source>
        <strain evidence="2 3">160527</strain>
    </source>
</reference>
<dbReference type="EMBL" id="SRMI01000005">
    <property type="protein sequence ID" value="TVY70717.1"/>
    <property type="molecule type" value="Genomic_DNA"/>
</dbReference>
<evidence type="ECO:0000313" key="2">
    <source>
        <dbReference type="EMBL" id="TVY70717.1"/>
    </source>
</evidence>
<sequence length="385" mass="44231">MHRSSYPPPPKPQRQEPRLCEWCGEPLNSRHMDPSYWRQHVDNDLKPYICLAEHCTIALGYPSFREWSSHMQQHNEFWYRTAYSPATYVCPLCINNTSPFAKRDELLQHLTSEHQSDSFDRGQLSMIAGQSQGIKERPNDECLLCGLVVKNESQNYVPSKRQSESRSEGNTKKRKTKRHQFNATEIFSSSEDEEDQSPKANNHESMNRHIAAHLQTLMLLTLRVIAMQKGLGSEEEDAAESNAGTNDVQDYQGSHHLDEPPSFEDVNHQSELPWLPAVETYCFNFDIQERTVFRYPTLGCGDIIDTSIQFPDSSTVQETIIRLEALLATTKDNRKFYSSSTGVLKSARRQNPPRSSYYGGSGSSNGSLSRWQCVSYYQYYTYIER</sequence>
<feature type="region of interest" description="Disordered" evidence="1">
    <location>
        <begin position="156"/>
        <end position="202"/>
    </location>
</feature>
<feature type="compositionally biased region" description="Polar residues" evidence="1">
    <location>
        <begin position="242"/>
        <end position="252"/>
    </location>
</feature>
<feature type="compositionally biased region" description="Basic and acidic residues" evidence="1">
    <location>
        <begin position="161"/>
        <end position="171"/>
    </location>
</feature>
<proteinExistence type="predicted"/>
<name>A0A559LBI3_FUSOC</name>
<accession>A0A559LBI3</accession>
<evidence type="ECO:0000313" key="3">
    <source>
        <dbReference type="Proteomes" id="UP000320707"/>
    </source>
</evidence>
<dbReference type="PANTHER" id="PTHR35391:SF7">
    <property type="entry name" value="C2H2-TYPE DOMAIN-CONTAINING PROTEIN"/>
    <property type="match status" value="1"/>
</dbReference>
<organism evidence="2 3">
    <name type="scientific">Fusarium oxysporum f. sp. cubense</name>
    <dbReference type="NCBI Taxonomy" id="61366"/>
    <lineage>
        <taxon>Eukaryota</taxon>
        <taxon>Fungi</taxon>
        <taxon>Dikarya</taxon>
        <taxon>Ascomycota</taxon>
        <taxon>Pezizomycotina</taxon>
        <taxon>Sordariomycetes</taxon>
        <taxon>Hypocreomycetidae</taxon>
        <taxon>Hypocreales</taxon>
        <taxon>Nectriaceae</taxon>
        <taxon>Fusarium</taxon>
        <taxon>Fusarium oxysporum species complex</taxon>
    </lineage>
</organism>
<dbReference type="AlphaFoldDB" id="A0A559LBI3"/>
<protein>
    <recommendedName>
        <fullName evidence="4">C2H2-type domain-containing protein</fullName>
    </recommendedName>
</protein>
<feature type="region of interest" description="Disordered" evidence="1">
    <location>
        <begin position="233"/>
        <end position="258"/>
    </location>
</feature>